<evidence type="ECO:0000313" key="5">
    <source>
        <dbReference type="Proteomes" id="UP001153555"/>
    </source>
</evidence>
<dbReference type="SUPFAM" id="SSF53098">
    <property type="entry name" value="Ribonuclease H-like"/>
    <property type="match status" value="1"/>
</dbReference>
<dbReference type="InterPro" id="IPR036397">
    <property type="entry name" value="RNaseH_sf"/>
</dbReference>
<comment type="caution">
    <text evidence="4">The sequence shown here is derived from an EMBL/GenBank/DDBJ whole genome shotgun (WGS) entry which is preliminary data.</text>
</comment>
<dbReference type="Proteomes" id="UP001153555">
    <property type="component" value="Unassembled WGS sequence"/>
</dbReference>
<evidence type="ECO:0000313" key="4">
    <source>
        <dbReference type="EMBL" id="CAA0817639.1"/>
    </source>
</evidence>
<dbReference type="GO" id="GO:0003676">
    <property type="term" value="F:nucleic acid binding"/>
    <property type="evidence" value="ECO:0007669"/>
    <property type="project" value="InterPro"/>
</dbReference>
<dbReference type="GO" id="GO:0004523">
    <property type="term" value="F:RNA-DNA hybrid ribonuclease activity"/>
    <property type="evidence" value="ECO:0007669"/>
    <property type="project" value="InterPro"/>
</dbReference>
<dbReference type="PANTHER" id="PTHR47723:SF19">
    <property type="entry name" value="POLYNUCLEOTIDYL TRANSFERASE, RIBONUCLEASE H-LIKE SUPERFAMILY PROTEIN"/>
    <property type="match status" value="1"/>
</dbReference>
<dbReference type="Gene3D" id="3.30.420.10">
    <property type="entry name" value="Ribonuclease H-like superfamily/Ribonuclease H"/>
    <property type="match status" value="1"/>
</dbReference>
<protein>
    <recommendedName>
        <fullName evidence="6">Reverse transcriptase</fullName>
    </recommendedName>
</protein>
<feature type="region of interest" description="Disordered" evidence="1">
    <location>
        <begin position="221"/>
        <end position="241"/>
    </location>
</feature>
<keyword evidence="5" id="KW-1185">Reference proteome</keyword>
<gene>
    <name evidence="4" type="ORF">SHERM_17136</name>
</gene>
<dbReference type="InterPro" id="IPR002156">
    <property type="entry name" value="RNaseH_domain"/>
</dbReference>
<name>A0A9N7R9K4_STRHE</name>
<evidence type="ECO:0008006" key="6">
    <source>
        <dbReference type="Google" id="ProtNLM"/>
    </source>
</evidence>
<proteinExistence type="predicted"/>
<dbReference type="AlphaFoldDB" id="A0A9N7R9K4"/>
<evidence type="ECO:0000259" key="2">
    <source>
        <dbReference type="Pfam" id="PF13456"/>
    </source>
</evidence>
<dbReference type="EMBL" id="CACSLK010016270">
    <property type="protein sequence ID" value="CAA0817639.1"/>
    <property type="molecule type" value="Genomic_DNA"/>
</dbReference>
<evidence type="ECO:0000259" key="3">
    <source>
        <dbReference type="Pfam" id="PF13966"/>
    </source>
</evidence>
<dbReference type="InterPro" id="IPR012337">
    <property type="entry name" value="RNaseH-like_sf"/>
</dbReference>
<reference evidence="4" key="1">
    <citation type="submission" date="2019-12" db="EMBL/GenBank/DDBJ databases">
        <authorList>
            <person name="Scholes J."/>
        </authorList>
    </citation>
    <scope>NUCLEOTIDE SEQUENCE</scope>
</reference>
<accession>A0A9N7R9K4</accession>
<dbReference type="OrthoDB" id="1749408at2759"/>
<dbReference type="InterPro" id="IPR026960">
    <property type="entry name" value="RVT-Znf"/>
</dbReference>
<evidence type="ECO:0000256" key="1">
    <source>
        <dbReference type="SAM" id="MobiDB-lite"/>
    </source>
</evidence>
<organism evidence="4 5">
    <name type="scientific">Striga hermonthica</name>
    <name type="common">Purple witchweed</name>
    <name type="synonym">Buchnera hermonthica</name>
    <dbReference type="NCBI Taxonomy" id="68872"/>
    <lineage>
        <taxon>Eukaryota</taxon>
        <taxon>Viridiplantae</taxon>
        <taxon>Streptophyta</taxon>
        <taxon>Embryophyta</taxon>
        <taxon>Tracheophyta</taxon>
        <taxon>Spermatophyta</taxon>
        <taxon>Magnoliopsida</taxon>
        <taxon>eudicotyledons</taxon>
        <taxon>Gunneridae</taxon>
        <taxon>Pentapetalae</taxon>
        <taxon>asterids</taxon>
        <taxon>lamiids</taxon>
        <taxon>Lamiales</taxon>
        <taxon>Orobanchaceae</taxon>
        <taxon>Buchnereae</taxon>
        <taxon>Striga</taxon>
    </lineage>
</organism>
<dbReference type="PANTHER" id="PTHR47723">
    <property type="entry name" value="OS05G0353850 PROTEIN"/>
    <property type="match status" value="1"/>
</dbReference>
<feature type="domain" description="Reverse transcriptase zinc-binding" evidence="3">
    <location>
        <begin position="25"/>
        <end position="65"/>
    </location>
</feature>
<dbReference type="Pfam" id="PF13456">
    <property type="entry name" value="RVT_3"/>
    <property type="match status" value="1"/>
</dbReference>
<sequence>MEDRGYTKNKELPMEGLSQLHPYKAKEALYKRKVTAEPYCHRCKADFSETIEHILFLCPKARQVWFGSYFGYKIRAEQFDTLDRWLEQIFTLKEIPASEKKEILTKIAFICWNLWKSRCRENDTILKGLNQTEKWQKPEAEWVKLNCDACFDSLTKNAAFGIVARDSRGVVIELEGGKMKTESASAAEAYAVREAVQMVERKKWPKVVIESDSENVIKNIRKEEPVPRSTPSQSPPYGKRALPFVHLPQTRKLGSNARPSEDRFGGFRALAGGFPLGRLSSRTE</sequence>
<feature type="domain" description="RNase H type-1" evidence="2">
    <location>
        <begin position="146"/>
        <end position="227"/>
    </location>
</feature>
<dbReference type="Pfam" id="PF13966">
    <property type="entry name" value="zf-RVT"/>
    <property type="match status" value="1"/>
</dbReference>
<dbReference type="InterPro" id="IPR053151">
    <property type="entry name" value="RNase_H-like"/>
</dbReference>